<evidence type="ECO:0000256" key="1">
    <source>
        <dbReference type="SAM" id="MobiDB-lite"/>
    </source>
</evidence>
<proteinExistence type="predicted"/>
<feature type="non-terminal residue" evidence="2">
    <location>
        <position position="166"/>
    </location>
</feature>
<evidence type="ECO:0000313" key="2">
    <source>
        <dbReference type="EMBL" id="TDR39614.1"/>
    </source>
</evidence>
<protein>
    <submittedName>
        <fullName evidence="2">Uncharacterized protein</fullName>
    </submittedName>
</protein>
<dbReference type="AlphaFoldDB" id="A0A4R6YPN9"/>
<feature type="region of interest" description="Disordered" evidence="1">
    <location>
        <begin position="144"/>
        <end position="166"/>
    </location>
</feature>
<evidence type="ECO:0000313" key="3">
    <source>
        <dbReference type="Proteomes" id="UP000295293"/>
    </source>
</evidence>
<dbReference type="RefSeq" id="WP_133820618.1">
    <property type="nucleotide sequence ID" value="NZ_SNZH01000015.1"/>
</dbReference>
<dbReference type="EMBL" id="SNZH01000015">
    <property type="protein sequence ID" value="TDR39614.1"/>
    <property type="molecule type" value="Genomic_DNA"/>
</dbReference>
<dbReference type="Proteomes" id="UP000295293">
    <property type="component" value="Unassembled WGS sequence"/>
</dbReference>
<reference evidence="2 3" key="1">
    <citation type="submission" date="2019-03" db="EMBL/GenBank/DDBJ databases">
        <title>Genomic Encyclopedia of Type Strains, Phase IV (KMG-IV): sequencing the most valuable type-strain genomes for metagenomic binning, comparative biology and taxonomic classification.</title>
        <authorList>
            <person name="Goeker M."/>
        </authorList>
    </citation>
    <scope>NUCLEOTIDE SEQUENCE [LARGE SCALE GENOMIC DNA]</scope>
    <source>
        <strain evidence="2 3">DSM 21667</strain>
    </source>
</reference>
<accession>A0A4R6YPN9</accession>
<organism evidence="2 3">
    <name type="scientific">Tahibacter aquaticus</name>
    <dbReference type="NCBI Taxonomy" id="520092"/>
    <lineage>
        <taxon>Bacteria</taxon>
        <taxon>Pseudomonadati</taxon>
        <taxon>Pseudomonadota</taxon>
        <taxon>Gammaproteobacteria</taxon>
        <taxon>Lysobacterales</taxon>
        <taxon>Rhodanobacteraceae</taxon>
        <taxon>Tahibacter</taxon>
    </lineage>
</organism>
<sequence length="166" mass="18241">MTQNVISISFTDADLTAIDSALAALEEKFVTLISLSNEEKRALSKMGTRAETFIRETLVAMEQNPDMIPATLNLAEARIDLTALDVLRPRIARLNRLVQRGNDTMVAIGSDLDAVSRLGYKLVDTFGPELGLEELRRNLSARFARKRKAAEPAPEGEPTGEAKKKS</sequence>
<dbReference type="OrthoDB" id="5573309at2"/>
<gene>
    <name evidence="2" type="ORF">DFR29_1151</name>
</gene>
<comment type="caution">
    <text evidence="2">The sequence shown here is derived from an EMBL/GenBank/DDBJ whole genome shotgun (WGS) entry which is preliminary data.</text>
</comment>
<keyword evidence="3" id="KW-1185">Reference proteome</keyword>
<name>A0A4R6YPN9_9GAMM</name>